<name>A0AA41PXK9_9ACTN</name>
<dbReference type="EMBL" id="JAKFHA010000002">
    <property type="protein sequence ID" value="MCF2526704.1"/>
    <property type="molecule type" value="Genomic_DNA"/>
</dbReference>
<dbReference type="AlphaFoldDB" id="A0AA41PXK9"/>
<dbReference type="InterPro" id="IPR052736">
    <property type="entry name" value="Stf3_sulfotransferase"/>
</dbReference>
<dbReference type="InterPro" id="IPR027417">
    <property type="entry name" value="P-loop_NTPase"/>
</dbReference>
<reference evidence="1" key="1">
    <citation type="submission" date="2022-01" db="EMBL/GenBank/DDBJ databases">
        <title>Genome-Based Taxonomic Classification of the Phylum Actinobacteria.</title>
        <authorList>
            <person name="Gao Y."/>
        </authorList>
    </citation>
    <scope>NUCLEOTIDE SEQUENCE</scope>
    <source>
        <strain evidence="1">KLBMP 8922</strain>
    </source>
</reference>
<dbReference type="PANTHER" id="PTHR36451">
    <property type="entry name" value="PAPS-DEPENDENT SULFOTRANSFERASE STF3"/>
    <property type="match status" value="1"/>
</dbReference>
<accession>A0AA41PXK9</accession>
<dbReference type="SUPFAM" id="SSF52540">
    <property type="entry name" value="P-loop containing nucleoside triphosphate hydrolases"/>
    <property type="match status" value="1"/>
</dbReference>
<comment type="caution">
    <text evidence="1">The sequence shown here is derived from an EMBL/GenBank/DDBJ whole genome shotgun (WGS) entry which is preliminary data.</text>
</comment>
<keyword evidence="2" id="KW-1185">Reference proteome</keyword>
<evidence type="ECO:0000313" key="1">
    <source>
        <dbReference type="EMBL" id="MCF2526704.1"/>
    </source>
</evidence>
<gene>
    <name evidence="1" type="ORF">LZ495_05645</name>
</gene>
<evidence type="ECO:0000313" key="2">
    <source>
        <dbReference type="Proteomes" id="UP001165378"/>
    </source>
</evidence>
<proteinExistence type="predicted"/>
<dbReference type="Gene3D" id="3.40.50.300">
    <property type="entry name" value="P-loop containing nucleotide triphosphate hydrolases"/>
    <property type="match status" value="1"/>
</dbReference>
<dbReference type="PANTHER" id="PTHR36451:SF1">
    <property type="entry name" value="OMEGA-HYDROXY-BETA-DIHYDROMENAQUINONE-9 SULFOTRANSFERASE STF3"/>
    <property type="match status" value="1"/>
</dbReference>
<dbReference type="Pfam" id="PF13469">
    <property type="entry name" value="Sulfotransfer_3"/>
    <property type="match status" value="1"/>
</dbReference>
<dbReference type="Proteomes" id="UP001165378">
    <property type="component" value="Unassembled WGS sequence"/>
</dbReference>
<dbReference type="RefSeq" id="WP_235050842.1">
    <property type="nucleotide sequence ID" value="NZ_JAKFHA010000002.1"/>
</dbReference>
<organism evidence="1 2">
    <name type="scientific">Yinghuangia soli</name>
    <dbReference type="NCBI Taxonomy" id="2908204"/>
    <lineage>
        <taxon>Bacteria</taxon>
        <taxon>Bacillati</taxon>
        <taxon>Actinomycetota</taxon>
        <taxon>Actinomycetes</taxon>
        <taxon>Kitasatosporales</taxon>
        <taxon>Streptomycetaceae</taxon>
        <taxon>Yinghuangia</taxon>
    </lineage>
</organism>
<protein>
    <submittedName>
        <fullName evidence="1">Sulfotransferase</fullName>
    </submittedName>
</protein>
<sequence>MLDVDDLIGTAVRETGLEDFGGQAFREGLEHLVADVNGPAKLTTDGANIIQGLITGMLSHRLQVVDWAAGHPEVTAAEVERPLFVIGPPRTGTTLLSGLLHADPRRRAPLRWEAMRAVPPVQADALETDPRVAEEEASQLFMDALNPGFKAIHDEPATGPTECVSILAQDFRGLLFDVILEAPSYREWNLDCDHTSAYDYHRLQLQVMQSHARGWWTLKAPTHALTPEYILARYPDARFVVTHRDPVAVISSVCSFARSMRRVFSDVPFAAAEHWTRVVELSATRIADFRAAHPDVPVVDVRYPDLVADPVATMRRIYTEVGDPLSADTEARWAAYMQENPQGKFGRHEYSTAEFGLSTEAVRERFAGYTADWDL</sequence>